<dbReference type="AlphaFoldDB" id="A0A8H3WMM0"/>
<reference evidence="3 4" key="1">
    <citation type="submission" date="2019-12" db="EMBL/GenBank/DDBJ databases">
        <title>A genome sequence resource for the geographically widespread anthracnose pathogen Colletotrichum asianum.</title>
        <authorList>
            <person name="Meng Y."/>
        </authorList>
    </citation>
    <scope>NUCLEOTIDE SEQUENCE [LARGE SCALE GENOMIC DNA]</scope>
    <source>
        <strain evidence="3 4">ICMP 18580</strain>
    </source>
</reference>
<sequence>MSLLLLLLLCHMPAICTSRPSFAPAHQQISRRGTTRTRHARATEPLIGCQRSAFHPPCHLTHLGGKSDTTDRKRRRRLGPAKLQH</sequence>
<proteinExistence type="predicted"/>
<protein>
    <recommendedName>
        <fullName evidence="5">Secreted protein</fullName>
    </recommendedName>
</protein>
<feature type="signal peptide" evidence="2">
    <location>
        <begin position="1"/>
        <end position="18"/>
    </location>
</feature>
<dbReference type="EMBL" id="WOWK01000011">
    <property type="protein sequence ID" value="KAF0329659.1"/>
    <property type="molecule type" value="Genomic_DNA"/>
</dbReference>
<evidence type="ECO:0000256" key="2">
    <source>
        <dbReference type="SAM" id="SignalP"/>
    </source>
</evidence>
<dbReference type="Proteomes" id="UP000434172">
    <property type="component" value="Unassembled WGS sequence"/>
</dbReference>
<comment type="caution">
    <text evidence="3">The sequence shown here is derived from an EMBL/GenBank/DDBJ whole genome shotgun (WGS) entry which is preliminary data.</text>
</comment>
<keyword evidence="4" id="KW-1185">Reference proteome</keyword>
<evidence type="ECO:0000256" key="1">
    <source>
        <dbReference type="SAM" id="MobiDB-lite"/>
    </source>
</evidence>
<accession>A0A8H3WMM0</accession>
<name>A0A8H3WMM0_9PEZI</name>
<keyword evidence="2" id="KW-0732">Signal</keyword>
<feature type="chain" id="PRO_5034238699" description="Secreted protein" evidence="2">
    <location>
        <begin position="19"/>
        <end position="85"/>
    </location>
</feature>
<evidence type="ECO:0008006" key="5">
    <source>
        <dbReference type="Google" id="ProtNLM"/>
    </source>
</evidence>
<feature type="region of interest" description="Disordered" evidence="1">
    <location>
        <begin position="58"/>
        <end position="85"/>
    </location>
</feature>
<evidence type="ECO:0000313" key="4">
    <source>
        <dbReference type="Proteomes" id="UP000434172"/>
    </source>
</evidence>
<feature type="compositionally biased region" description="Basic residues" evidence="1">
    <location>
        <begin position="72"/>
        <end position="85"/>
    </location>
</feature>
<gene>
    <name evidence="3" type="ORF">GQ607_003227</name>
</gene>
<evidence type="ECO:0000313" key="3">
    <source>
        <dbReference type="EMBL" id="KAF0329659.1"/>
    </source>
</evidence>
<organism evidence="3 4">
    <name type="scientific">Colletotrichum asianum</name>
    <dbReference type="NCBI Taxonomy" id="702518"/>
    <lineage>
        <taxon>Eukaryota</taxon>
        <taxon>Fungi</taxon>
        <taxon>Dikarya</taxon>
        <taxon>Ascomycota</taxon>
        <taxon>Pezizomycotina</taxon>
        <taxon>Sordariomycetes</taxon>
        <taxon>Hypocreomycetidae</taxon>
        <taxon>Glomerellales</taxon>
        <taxon>Glomerellaceae</taxon>
        <taxon>Colletotrichum</taxon>
        <taxon>Colletotrichum gloeosporioides species complex</taxon>
    </lineage>
</organism>